<evidence type="ECO:0000313" key="2">
    <source>
        <dbReference type="Proteomes" id="UP000515126"/>
    </source>
</evidence>
<dbReference type="AlphaFoldDB" id="A0A6P7RRA8"/>
<dbReference type="KEGG" id="mcal:115032116"/>
<keyword evidence="2" id="KW-1185">Reference proteome</keyword>
<proteinExistence type="predicted"/>
<evidence type="ECO:0000256" key="1">
    <source>
        <dbReference type="SAM" id="MobiDB-lite"/>
    </source>
</evidence>
<dbReference type="Proteomes" id="UP000515126">
    <property type="component" value="Chromosome 10"/>
</dbReference>
<name>A0A6P7RRA8_MUSCR</name>
<evidence type="ECO:0000313" key="3">
    <source>
        <dbReference type="RefSeq" id="XP_029338096.1"/>
    </source>
</evidence>
<feature type="region of interest" description="Disordered" evidence="1">
    <location>
        <begin position="1"/>
        <end position="23"/>
    </location>
</feature>
<dbReference type="RefSeq" id="XP_029338096.1">
    <property type="nucleotide sequence ID" value="XM_029482236.1"/>
</dbReference>
<dbReference type="GeneID" id="115032116"/>
<protein>
    <submittedName>
        <fullName evidence="3">Ankyrin-1-like</fullName>
    </submittedName>
</protein>
<organism evidence="2 3">
    <name type="scientific">Mus caroli</name>
    <name type="common">Ryukyu mouse</name>
    <name type="synonym">Ricefield mouse</name>
    <dbReference type="NCBI Taxonomy" id="10089"/>
    <lineage>
        <taxon>Eukaryota</taxon>
        <taxon>Metazoa</taxon>
        <taxon>Chordata</taxon>
        <taxon>Craniata</taxon>
        <taxon>Vertebrata</taxon>
        <taxon>Euteleostomi</taxon>
        <taxon>Mammalia</taxon>
        <taxon>Eutheria</taxon>
        <taxon>Euarchontoglires</taxon>
        <taxon>Glires</taxon>
        <taxon>Rodentia</taxon>
        <taxon>Myomorpha</taxon>
        <taxon>Muroidea</taxon>
        <taxon>Muridae</taxon>
        <taxon>Murinae</taxon>
        <taxon>Mus</taxon>
        <taxon>Mus</taxon>
    </lineage>
</organism>
<reference evidence="3" key="1">
    <citation type="submission" date="2025-08" db="UniProtKB">
        <authorList>
            <consortium name="RefSeq"/>
        </authorList>
    </citation>
    <scope>IDENTIFICATION</scope>
</reference>
<feature type="compositionally biased region" description="Basic and acidic residues" evidence="1">
    <location>
        <begin position="7"/>
        <end position="23"/>
    </location>
</feature>
<sequence>MTACCYKDLRNSESDSSSEEERRITTRVTRRRVIIKGEEAKNIPGESVTEEQFTDEEGNLITRKITRKVIRRIGPQERKLDDVVM</sequence>
<gene>
    <name evidence="3" type="primary">LOC115032116</name>
</gene>
<accession>A0A6P7RRA8</accession>